<feature type="chain" id="PRO_5030759258" description="SnoaL-like domain-containing protein" evidence="1">
    <location>
        <begin position="26"/>
        <end position="220"/>
    </location>
</feature>
<reference evidence="2" key="1">
    <citation type="submission" date="2021-01" db="EMBL/GenBank/DDBJ databases">
        <authorList>
            <person name="Corre E."/>
            <person name="Pelletier E."/>
            <person name="Niang G."/>
            <person name="Scheremetjew M."/>
            <person name="Finn R."/>
            <person name="Kale V."/>
            <person name="Holt S."/>
            <person name="Cochrane G."/>
            <person name="Meng A."/>
            <person name="Brown T."/>
            <person name="Cohen L."/>
        </authorList>
    </citation>
    <scope>NUCLEOTIDE SEQUENCE</scope>
    <source>
        <strain evidence="2">308</strain>
    </source>
</reference>
<dbReference type="PANTHER" id="PTHR34123:SF1">
    <property type="entry name" value="OS04G0578200 PROTEIN"/>
    <property type="match status" value="1"/>
</dbReference>
<accession>A0A7S1BSY8</accession>
<proteinExistence type="predicted"/>
<sequence>MLALALLSAPFALSLRPLLPPSAHSHSLQQPFARSPPPSHAAQWAVAAAMSAALQLTDVGAAVAALPPGKQAVDLPALTKIVTEDFTQRRYLVTGDLTRGVYADDARFADSNNDFGPGLDSWVKGVKALFVSDRCRLALTGPVVADAEGRTIFFSGWRQVDVFRLPGAPHTPVFTGTTTLTLDPIENIVVDHTEVWDQKPNEIVSNLKFFDPKFDPPGFD</sequence>
<gene>
    <name evidence="2" type="ORF">CHYS00102_LOCUS22109</name>
</gene>
<dbReference type="AlphaFoldDB" id="A0A7S1BSY8"/>
<organism evidence="2">
    <name type="scientific">Corethron hystrix</name>
    <dbReference type="NCBI Taxonomy" id="216773"/>
    <lineage>
        <taxon>Eukaryota</taxon>
        <taxon>Sar</taxon>
        <taxon>Stramenopiles</taxon>
        <taxon>Ochrophyta</taxon>
        <taxon>Bacillariophyta</taxon>
        <taxon>Coscinodiscophyceae</taxon>
        <taxon>Corethrophycidae</taxon>
        <taxon>Corethrales</taxon>
        <taxon>Corethraceae</taxon>
        <taxon>Corethron</taxon>
    </lineage>
</organism>
<dbReference type="PANTHER" id="PTHR34123">
    <property type="entry name" value="OS04G0578200 PROTEIN"/>
    <property type="match status" value="1"/>
</dbReference>
<keyword evidence="1" id="KW-0732">Signal</keyword>
<name>A0A7S1BSY8_9STRA</name>
<evidence type="ECO:0008006" key="3">
    <source>
        <dbReference type="Google" id="ProtNLM"/>
    </source>
</evidence>
<dbReference type="EMBL" id="HBFR01030417">
    <property type="protein sequence ID" value="CAD8894895.1"/>
    <property type="molecule type" value="Transcribed_RNA"/>
</dbReference>
<feature type="signal peptide" evidence="1">
    <location>
        <begin position="1"/>
        <end position="25"/>
    </location>
</feature>
<evidence type="ECO:0000256" key="1">
    <source>
        <dbReference type="SAM" id="SignalP"/>
    </source>
</evidence>
<protein>
    <recommendedName>
        <fullName evidence="3">SnoaL-like domain-containing protein</fullName>
    </recommendedName>
</protein>
<evidence type="ECO:0000313" key="2">
    <source>
        <dbReference type="EMBL" id="CAD8894895.1"/>
    </source>
</evidence>